<evidence type="ECO:0000256" key="4">
    <source>
        <dbReference type="ARBA" id="ARBA00023157"/>
    </source>
</evidence>
<dbReference type="GO" id="GO:0015035">
    <property type="term" value="F:protein-disulfide reductase activity"/>
    <property type="evidence" value="ECO:0007669"/>
    <property type="project" value="UniProtKB-UniRule"/>
</dbReference>
<evidence type="ECO:0000256" key="6">
    <source>
        <dbReference type="NCBIfam" id="TIGR01068"/>
    </source>
</evidence>
<dbReference type="SUPFAM" id="SSF52833">
    <property type="entry name" value="Thioredoxin-like"/>
    <property type="match status" value="1"/>
</dbReference>
<dbReference type="GO" id="GO:0006950">
    <property type="term" value="P:response to stress"/>
    <property type="evidence" value="ECO:0007669"/>
    <property type="project" value="UniProtKB-ARBA"/>
</dbReference>
<keyword evidence="5" id="KW-0676">Redox-active center</keyword>
<dbReference type="PANTHER" id="PTHR45663:SF11">
    <property type="entry name" value="GEO12009P1"/>
    <property type="match status" value="1"/>
</dbReference>
<feature type="domain" description="Thioredoxin" evidence="7">
    <location>
        <begin position="4"/>
        <end position="122"/>
    </location>
</feature>
<comment type="caution">
    <text evidence="8">The sequence shown here is derived from an EMBL/GenBank/DDBJ whole genome shotgun (WGS) entry which is preliminary data.</text>
</comment>
<dbReference type="Proteomes" id="UP000253977">
    <property type="component" value="Unassembled WGS sequence"/>
</dbReference>
<protein>
    <recommendedName>
        <fullName evidence="6">Thioredoxin</fullName>
    </recommendedName>
</protein>
<dbReference type="Pfam" id="PF00085">
    <property type="entry name" value="Thioredoxin"/>
    <property type="match status" value="1"/>
</dbReference>
<keyword evidence="2" id="KW-0813">Transport</keyword>
<dbReference type="Pfam" id="PF14559">
    <property type="entry name" value="TPR_19"/>
    <property type="match status" value="1"/>
</dbReference>
<proteinExistence type="inferred from homology"/>
<dbReference type="InterPro" id="IPR017937">
    <property type="entry name" value="Thioredoxin_CS"/>
</dbReference>
<dbReference type="Gene3D" id="1.25.40.10">
    <property type="entry name" value="Tetratricopeptide repeat domain"/>
    <property type="match status" value="2"/>
</dbReference>
<dbReference type="PRINTS" id="PR00421">
    <property type="entry name" value="THIOREDOXIN"/>
</dbReference>
<dbReference type="OrthoDB" id="9790390at2"/>
<evidence type="ECO:0000256" key="3">
    <source>
        <dbReference type="ARBA" id="ARBA00022982"/>
    </source>
</evidence>
<dbReference type="PROSITE" id="PS00194">
    <property type="entry name" value="THIOREDOXIN_1"/>
    <property type="match status" value="1"/>
</dbReference>
<dbReference type="RefSeq" id="WP_114510820.1">
    <property type="nucleotide sequence ID" value="NZ_QPMK01000006.1"/>
</dbReference>
<dbReference type="Pfam" id="PF14561">
    <property type="entry name" value="TPR_20"/>
    <property type="match status" value="1"/>
</dbReference>
<dbReference type="SUPFAM" id="SSF48452">
    <property type="entry name" value="TPR-like"/>
    <property type="match status" value="1"/>
</dbReference>
<evidence type="ECO:0000259" key="7">
    <source>
        <dbReference type="PROSITE" id="PS51352"/>
    </source>
</evidence>
<accession>A0A369TLW0</accession>
<dbReference type="FunFam" id="3.40.30.10:FF:000001">
    <property type="entry name" value="Thioredoxin"/>
    <property type="match status" value="1"/>
</dbReference>
<gene>
    <name evidence="8" type="primary">trxA</name>
    <name evidence="8" type="ORF">DU478_09995</name>
</gene>
<dbReference type="CDD" id="cd02956">
    <property type="entry name" value="ybbN"/>
    <property type="match status" value="1"/>
</dbReference>
<dbReference type="InterPro" id="IPR005746">
    <property type="entry name" value="Thioredoxin"/>
</dbReference>
<evidence type="ECO:0000313" key="8">
    <source>
        <dbReference type="EMBL" id="RDD66248.1"/>
    </source>
</evidence>
<reference evidence="8 9" key="1">
    <citation type="submission" date="2018-07" db="EMBL/GenBank/DDBJ databases">
        <title>Thalassococcus profundi sp. nov., a marine bacterium isolated from deep seawater of Okinawa Trough.</title>
        <authorList>
            <person name="Yu M."/>
        </authorList>
    </citation>
    <scope>NUCLEOTIDE SEQUENCE [LARGE SCALE GENOMIC DNA]</scope>
    <source>
        <strain evidence="8 9">WRAS1</strain>
    </source>
</reference>
<evidence type="ECO:0000256" key="1">
    <source>
        <dbReference type="ARBA" id="ARBA00008987"/>
    </source>
</evidence>
<dbReference type="AlphaFoldDB" id="A0A369TLW0"/>
<dbReference type="InterPro" id="IPR011990">
    <property type="entry name" value="TPR-like_helical_dom_sf"/>
</dbReference>
<keyword evidence="9" id="KW-1185">Reference proteome</keyword>
<dbReference type="GO" id="GO:0045454">
    <property type="term" value="P:cell redox homeostasis"/>
    <property type="evidence" value="ECO:0007669"/>
    <property type="project" value="TreeGrafter"/>
</dbReference>
<dbReference type="Gene3D" id="3.40.30.10">
    <property type="entry name" value="Glutaredoxin"/>
    <property type="match status" value="1"/>
</dbReference>
<dbReference type="PANTHER" id="PTHR45663">
    <property type="entry name" value="GEO12009P1"/>
    <property type="match status" value="1"/>
</dbReference>
<keyword evidence="3" id="KW-0249">Electron transport</keyword>
<evidence type="ECO:0000256" key="2">
    <source>
        <dbReference type="ARBA" id="ARBA00022448"/>
    </source>
</evidence>
<sequence length="307" mass="32386">MIELGAGTKAPAGGHVKDVREMDFMAEVVEASREVPVIVDFWAPWCGPCKTLGPMLEDAVNAAGGKVRMAKVNVDEAQQIAAQLRIQSIPTVYAFWQGQPVDGFQGAVPQSEIKAFVDRLIAQAGGGGAEEGGGLDEALAAAEEMLEQGAAADAVQIFAAILGEDDKNAAAYGGMVRAHLAMGEIDQAEAILNGAPVEISKAPELEAAHAQLQLARQAENAGPVAELTAAVEADPDNHQARFDLALALAAKGDNGAAVDHLLELFRRDREWNDGAAKSQLFTIFDALKPNDPIVLKGRRKLSSMLFV</sequence>
<evidence type="ECO:0000313" key="9">
    <source>
        <dbReference type="Proteomes" id="UP000253977"/>
    </source>
</evidence>
<dbReference type="InterPro" id="IPR036249">
    <property type="entry name" value="Thioredoxin-like_sf"/>
</dbReference>
<name>A0A369TLW0_9RHOB</name>
<dbReference type="InterPro" id="IPR013766">
    <property type="entry name" value="Thioredoxin_domain"/>
</dbReference>
<dbReference type="PROSITE" id="PS51352">
    <property type="entry name" value="THIOREDOXIN_2"/>
    <property type="match status" value="1"/>
</dbReference>
<evidence type="ECO:0000256" key="5">
    <source>
        <dbReference type="ARBA" id="ARBA00023284"/>
    </source>
</evidence>
<keyword evidence="4" id="KW-1015">Disulfide bond</keyword>
<dbReference type="GO" id="GO:0005829">
    <property type="term" value="C:cytosol"/>
    <property type="evidence" value="ECO:0007669"/>
    <property type="project" value="TreeGrafter"/>
</dbReference>
<organism evidence="8 9">
    <name type="scientific">Thalassococcus profundi</name>
    <dbReference type="NCBI Taxonomy" id="2282382"/>
    <lineage>
        <taxon>Bacteria</taxon>
        <taxon>Pseudomonadati</taxon>
        <taxon>Pseudomonadota</taxon>
        <taxon>Alphaproteobacteria</taxon>
        <taxon>Rhodobacterales</taxon>
        <taxon>Roseobacteraceae</taxon>
        <taxon>Thalassococcus</taxon>
    </lineage>
</organism>
<dbReference type="EMBL" id="QPMK01000006">
    <property type="protein sequence ID" value="RDD66248.1"/>
    <property type="molecule type" value="Genomic_DNA"/>
</dbReference>
<dbReference type="NCBIfam" id="TIGR01068">
    <property type="entry name" value="thioredoxin"/>
    <property type="match status" value="1"/>
</dbReference>
<comment type="similarity">
    <text evidence="1">Belongs to the thioredoxin family.</text>
</comment>